<feature type="signal peptide" evidence="1">
    <location>
        <begin position="1"/>
        <end position="20"/>
    </location>
</feature>
<feature type="chain" id="PRO_5020442360" evidence="1">
    <location>
        <begin position="21"/>
        <end position="180"/>
    </location>
</feature>
<proteinExistence type="predicted"/>
<dbReference type="PROSITE" id="PS51257">
    <property type="entry name" value="PROKAR_LIPOPROTEIN"/>
    <property type="match status" value="1"/>
</dbReference>
<dbReference type="OrthoDB" id="8478256at2"/>
<keyword evidence="1" id="KW-0732">Signal</keyword>
<evidence type="ECO:0000313" key="2">
    <source>
        <dbReference type="EMBL" id="TGY93369.1"/>
    </source>
</evidence>
<organism evidence="2 3">
    <name type="scientific">Marinicauda pacifica</name>
    <dbReference type="NCBI Taxonomy" id="1133559"/>
    <lineage>
        <taxon>Bacteria</taxon>
        <taxon>Pseudomonadati</taxon>
        <taxon>Pseudomonadota</taxon>
        <taxon>Alphaproteobacteria</taxon>
        <taxon>Maricaulales</taxon>
        <taxon>Maricaulaceae</taxon>
        <taxon>Marinicauda</taxon>
    </lineage>
</organism>
<evidence type="ECO:0000313" key="3">
    <source>
        <dbReference type="Proteomes" id="UP000305451"/>
    </source>
</evidence>
<comment type="caution">
    <text evidence="2">The sequence shown here is derived from an EMBL/GenBank/DDBJ whole genome shotgun (WGS) entry which is preliminary data.</text>
</comment>
<dbReference type="AlphaFoldDB" id="A0A4V3RZ91"/>
<reference evidence="2 3" key="1">
    <citation type="journal article" date="2013" name="Int. J. Syst. Evol. Microbiol.">
        <title>Marinicauda pacifica gen. nov., sp. nov., a prosthecate alphaproteobacterium of the family Hyphomonadaceae isolated from deep seawater.</title>
        <authorList>
            <person name="Zhang X.Y."/>
            <person name="Li G.W."/>
            <person name="Wang C.S."/>
            <person name="Zhang Y.J."/>
            <person name="Xu X.W."/>
            <person name="Li H."/>
            <person name="Liu A."/>
            <person name="Liu C."/>
            <person name="Xie B.B."/>
            <person name="Qin Q.L."/>
            <person name="Xu Z."/>
            <person name="Chen X.L."/>
            <person name="Zhou B.C."/>
            <person name="Zhang Y.Z."/>
        </authorList>
    </citation>
    <scope>NUCLEOTIDE SEQUENCE [LARGE SCALE GENOMIC DNA]</scope>
    <source>
        <strain evidence="2 3">P-1 km-3</strain>
    </source>
</reference>
<dbReference type="Proteomes" id="UP000305451">
    <property type="component" value="Unassembled WGS sequence"/>
</dbReference>
<keyword evidence="3" id="KW-1185">Reference proteome</keyword>
<name>A0A4V3RZ91_9PROT</name>
<gene>
    <name evidence="2" type="ORF">E5162_06830</name>
</gene>
<dbReference type="InterPro" id="IPR021395">
    <property type="entry name" value="DUF3035"/>
</dbReference>
<protein>
    <submittedName>
        <fullName evidence="2">DUF3035 domain-containing protein</fullName>
    </submittedName>
</protein>
<evidence type="ECO:0000256" key="1">
    <source>
        <dbReference type="SAM" id="SignalP"/>
    </source>
</evidence>
<dbReference type="EMBL" id="SRXV01000002">
    <property type="protein sequence ID" value="TGY93369.1"/>
    <property type="molecule type" value="Genomic_DNA"/>
</dbReference>
<sequence>MRTRLILTAVAALLATSACSSGVRQALGAEKATPDEFRVVTIAPLSVPPEYNLRPPEPGGLRPEDIYTDQQARRALFGDMDATNASDAEILLAARAGAGNANPNVRALIDGETAQVVRKETSFADRILFWRDGDGQVVGNQARPEPIDPQAEQERILSATGGGDVVIGRPETVRSKLPGL</sequence>
<accession>A0A4V3RZ91</accession>
<dbReference type="Pfam" id="PF11233">
    <property type="entry name" value="DUF3035"/>
    <property type="match status" value="1"/>
</dbReference>